<accession>A0AA49GP14</accession>
<sequence>MGAVKLDGADRLWQIVYSMHRSFVSFIHILCSFTTLIACTEKTQTSKPPNIVIILADDLGYGDISCYSRQRMFETPHIDKLAAQGMRFTDAHSSSAVCTPTRYSLLTGRYAWRTRLQRWVLWQWDPPLIEQNQLTLPAMLQETGYYTAAVGKWHLGWHWPTTDGLPATETNGKNVDYSKPIKGGPLAYGFDYYYGDDVPNLPPYTFIENDRVVTEPTVPKPDSLFGRAGMMAKGWKLEEVMPTITRKAVAVIDQAAQQEDQPFFLYVALTAPHTPIAPLDTFNNKTQAGPYGDFVVEVDWSVGQVMDALRRNNFLENTLVIFTSDNGSPARDGTNFSGLIGSVIKRYGHRPNGELRGLKADIWEGGHRVPFIACWPGMISKNTINEHTICSIDIMATLAQVINYVLPQGAAEDSYNLLPLLQGEESQELTSRALIHHSGSGVFAVRKGDWKLILSDRSGGFSDNLHKDGYGINTPGQLYDLSNDLDENENLFQTQPNLVDSLTAILEEIKTPAAMNN</sequence>
<comment type="similarity">
    <text evidence="1">Belongs to the sulfatase family.</text>
</comment>
<name>A0AA49GP14_9BACT</name>
<organism evidence="6">
    <name type="scientific">Roseihalotalea indica</name>
    <dbReference type="NCBI Taxonomy" id="2867963"/>
    <lineage>
        <taxon>Bacteria</taxon>
        <taxon>Pseudomonadati</taxon>
        <taxon>Bacteroidota</taxon>
        <taxon>Cytophagia</taxon>
        <taxon>Cytophagales</taxon>
        <taxon>Catalimonadaceae</taxon>
        <taxon>Roseihalotalea</taxon>
    </lineage>
</organism>
<reference evidence="6" key="2">
    <citation type="journal article" date="2024" name="Antonie Van Leeuwenhoek">
        <title>Roseihalotalea indica gen. nov., sp. nov., a halophilic Bacteroidetes from mesopelagic Southwest Indian Ocean with higher carbohydrate metabolic potential.</title>
        <authorList>
            <person name="Chen B."/>
            <person name="Zhang M."/>
            <person name="Lin D."/>
            <person name="Ye J."/>
            <person name="Tang K."/>
        </authorList>
    </citation>
    <scope>NUCLEOTIDE SEQUENCE</scope>
    <source>
        <strain evidence="6">TK19036</strain>
    </source>
</reference>
<feature type="domain" description="Sulfatase N-terminal" evidence="5">
    <location>
        <begin position="49"/>
        <end position="403"/>
    </location>
</feature>
<gene>
    <name evidence="6" type="ORF">K4G66_00970</name>
</gene>
<dbReference type="Gene3D" id="3.30.1120.10">
    <property type="match status" value="1"/>
</dbReference>
<dbReference type="CDD" id="cd16143">
    <property type="entry name" value="ARS_like"/>
    <property type="match status" value="1"/>
</dbReference>
<protein>
    <submittedName>
        <fullName evidence="6">Arylsulfatase</fullName>
    </submittedName>
</protein>
<keyword evidence="4" id="KW-0106">Calcium</keyword>
<dbReference type="InterPro" id="IPR024607">
    <property type="entry name" value="Sulfatase_CS"/>
</dbReference>
<evidence type="ECO:0000256" key="3">
    <source>
        <dbReference type="ARBA" id="ARBA00022801"/>
    </source>
</evidence>
<dbReference type="PROSITE" id="PS00149">
    <property type="entry name" value="SULFATASE_2"/>
    <property type="match status" value="1"/>
</dbReference>
<dbReference type="GO" id="GO:0004065">
    <property type="term" value="F:arylsulfatase activity"/>
    <property type="evidence" value="ECO:0007669"/>
    <property type="project" value="TreeGrafter"/>
</dbReference>
<keyword evidence="3" id="KW-0378">Hydrolase</keyword>
<evidence type="ECO:0000256" key="4">
    <source>
        <dbReference type="ARBA" id="ARBA00022837"/>
    </source>
</evidence>
<dbReference type="SUPFAM" id="SSF53649">
    <property type="entry name" value="Alkaline phosphatase-like"/>
    <property type="match status" value="1"/>
</dbReference>
<dbReference type="InterPro" id="IPR000917">
    <property type="entry name" value="Sulfatase_N"/>
</dbReference>
<evidence type="ECO:0000259" key="5">
    <source>
        <dbReference type="Pfam" id="PF00884"/>
    </source>
</evidence>
<dbReference type="InterPro" id="IPR017850">
    <property type="entry name" value="Alkaline_phosphatase_core_sf"/>
</dbReference>
<proteinExistence type="inferred from homology"/>
<reference evidence="6" key="1">
    <citation type="journal article" date="2023" name="Comput. Struct. Biotechnol. J.">
        <title>Discovery of a novel marine Bacteroidetes with a rich repertoire of carbohydrate-active enzymes.</title>
        <authorList>
            <person name="Chen B."/>
            <person name="Liu G."/>
            <person name="Chen Q."/>
            <person name="Wang H."/>
            <person name="Liu L."/>
            <person name="Tang K."/>
        </authorList>
    </citation>
    <scope>NUCLEOTIDE SEQUENCE</scope>
    <source>
        <strain evidence="6">TK19036</strain>
    </source>
</reference>
<dbReference type="PROSITE" id="PS00523">
    <property type="entry name" value="SULFATASE_1"/>
    <property type="match status" value="1"/>
</dbReference>
<dbReference type="AlphaFoldDB" id="A0AA49GP14"/>
<keyword evidence="2" id="KW-0479">Metal-binding</keyword>
<dbReference type="GO" id="GO:0046872">
    <property type="term" value="F:metal ion binding"/>
    <property type="evidence" value="ECO:0007669"/>
    <property type="project" value="UniProtKB-KW"/>
</dbReference>
<dbReference type="PANTHER" id="PTHR42693">
    <property type="entry name" value="ARYLSULFATASE FAMILY MEMBER"/>
    <property type="match status" value="1"/>
</dbReference>
<dbReference type="Pfam" id="PF00884">
    <property type="entry name" value="Sulfatase"/>
    <property type="match status" value="1"/>
</dbReference>
<dbReference type="EMBL" id="CP120682">
    <property type="protein sequence ID" value="WKN37279.1"/>
    <property type="molecule type" value="Genomic_DNA"/>
</dbReference>
<evidence type="ECO:0000313" key="6">
    <source>
        <dbReference type="EMBL" id="WKN37279.1"/>
    </source>
</evidence>
<dbReference type="InterPro" id="IPR050738">
    <property type="entry name" value="Sulfatase"/>
</dbReference>
<dbReference type="Gene3D" id="3.40.720.10">
    <property type="entry name" value="Alkaline Phosphatase, subunit A"/>
    <property type="match status" value="1"/>
</dbReference>
<evidence type="ECO:0000256" key="1">
    <source>
        <dbReference type="ARBA" id="ARBA00008779"/>
    </source>
</evidence>
<evidence type="ECO:0000256" key="2">
    <source>
        <dbReference type="ARBA" id="ARBA00022723"/>
    </source>
</evidence>
<dbReference type="PANTHER" id="PTHR42693:SF53">
    <property type="entry name" value="ENDO-4-O-SULFATASE"/>
    <property type="match status" value="1"/>
</dbReference>